<keyword evidence="4" id="KW-0539">Nucleus</keyword>
<dbReference type="InterPro" id="IPR036412">
    <property type="entry name" value="HAD-like_sf"/>
</dbReference>
<dbReference type="GO" id="GO:0005634">
    <property type="term" value="C:nucleus"/>
    <property type="evidence" value="ECO:0007669"/>
    <property type="project" value="UniProtKB-SubCell"/>
</dbReference>
<dbReference type="PANTHER" id="PTHR23081:SF36">
    <property type="entry name" value="RNA POLYMERASE II SUBUNIT A C-TERMINAL DOMAIN PHOSPHATASE"/>
    <property type="match status" value="1"/>
</dbReference>
<evidence type="ECO:0000313" key="10">
    <source>
        <dbReference type="Proteomes" id="UP001295684"/>
    </source>
</evidence>
<evidence type="ECO:0000256" key="2">
    <source>
        <dbReference type="ARBA" id="ARBA00013081"/>
    </source>
</evidence>
<proteinExistence type="predicted"/>
<organism evidence="9 10">
    <name type="scientific">Euplotes crassus</name>
    <dbReference type="NCBI Taxonomy" id="5936"/>
    <lineage>
        <taxon>Eukaryota</taxon>
        <taxon>Sar</taxon>
        <taxon>Alveolata</taxon>
        <taxon>Ciliophora</taxon>
        <taxon>Intramacronucleata</taxon>
        <taxon>Spirotrichea</taxon>
        <taxon>Hypotrichia</taxon>
        <taxon>Euplotida</taxon>
        <taxon>Euplotidae</taxon>
        <taxon>Moneuplotes</taxon>
    </lineage>
</organism>
<dbReference type="SUPFAM" id="SSF56784">
    <property type="entry name" value="HAD-like"/>
    <property type="match status" value="1"/>
</dbReference>
<comment type="subcellular location">
    <subcellularLocation>
        <location evidence="1">Nucleus</location>
    </subcellularLocation>
</comment>
<keyword evidence="3" id="KW-0378">Hydrolase</keyword>
<dbReference type="InterPro" id="IPR023214">
    <property type="entry name" value="HAD_sf"/>
</dbReference>
<evidence type="ECO:0000256" key="4">
    <source>
        <dbReference type="ARBA" id="ARBA00023242"/>
    </source>
</evidence>
<dbReference type="Proteomes" id="UP001295684">
    <property type="component" value="Unassembled WGS sequence"/>
</dbReference>
<comment type="caution">
    <text evidence="9">The sequence shown here is derived from an EMBL/GenBank/DDBJ whole genome shotgun (WGS) entry which is preliminary data.</text>
</comment>
<comment type="catalytic activity">
    <reaction evidence="5">
        <text>O-phospho-L-seryl-[protein] + H2O = L-seryl-[protein] + phosphate</text>
        <dbReference type="Rhea" id="RHEA:20629"/>
        <dbReference type="Rhea" id="RHEA-COMP:9863"/>
        <dbReference type="Rhea" id="RHEA-COMP:11604"/>
        <dbReference type="ChEBI" id="CHEBI:15377"/>
        <dbReference type="ChEBI" id="CHEBI:29999"/>
        <dbReference type="ChEBI" id="CHEBI:43474"/>
        <dbReference type="ChEBI" id="CHEBI:83421"/>
        <dbReference type="EC" id="3.1.3.16"/>
    </reaction>
</comment>
<gene>
    <name evidence="9" type="ORF">ECRASSUSDP1_LOCUS3520</name>
</gene>
<evidence type="ECO:0000256" key="6">
    <source>
        <dbReference type="ARBA" id="ARBA00048336"/>
    </source>
</evidence>
<dbReference type="SMART" id="SM00577">
    <property type="entry name" value="CPDc"/>
    <property type="match status" value="1"/>
</dbReference>
<evidence type="ECO:0000256" key="5">
    <source>
        <dbReference type="ARBA" id="ARBA00047761"/>
    </source>
</evidence>
<evidence type="ECO:0000259" key="8">
    <source>
        <dbReference type="PROSITE" id="PS50969"/>
    </source>
</evidence>
<dbReference type="PROSITE" id="PS50969">
    <property type="entry name" value="FCP1"/>
    <property type="match status" value="1"/>
</dbReference>
<dbReference type="GO" id="GO:0008420">
    <property type="term" value="F:RNA polymerase II CTD heptapeptide repeat phosphatase activity"/>
    <property type="evidence" value="ECO:0007669"/>
    <property type="project" value="InterPro"/>
</dbReference>
<dbReference type="InterPro" id="IPR004274">
    <property type="entry name" value="FCP1_dom"/>
</dbReference>
<sequence>MERFLSFRKKIQEENIDKLQTPTKPQPADYEEKKEPKSSKRECSPAIKSIIKNQEECLCEEIFNEMCLKCGKVRNSTFFIDSQDTHKTFKLLSDEIQYTERLALVKEKELKDSLLKERKLTLILDLDNTILHSTTGAAKDHDPKFFGRVFPGKNIFQLPVKPEEGIVTQTKIRPFLKEFIQMVSPLFKIYIYTMGNRSYANLVAKVLNKEIPHFKIDPRWVISRDDGHQHTDGGTYKTLRQLSPTDHSFFLILDDRADVWPGAADNLLRIAPYVYFPTHEADFMLKSLPRYYRLYIKEDVDPFLLYYGRLLKEMHCKYFEVYDKEGKSDNLDIRNIRASVTKDLFKGIHCAYLSFFPTQTAEQMPHSYEWTSSSERGMINTHEYQSGATNVVVTNSWDLDDSVFDQAKTDQCPIVPAFWLHMSILLNTVLPLDIYNLGEHFKLSEPEQDKSSDKQEQEAAAKARADRLRTIMKDRYLKIIEDLLTPILKSDFDIDYQEHLEAARKVDKEYQLFKRKMDQKRARQQALDDEASASEATVKRRKTSEHDTAEIKGVDSSTSKDSGAK</sequence>
<dbReference type="Gene3D" id="3.40.50.1000">
    <property type="entry name" value="HAD superfamily/HAD-like"/>
    <property type="match status" value="1"/>
</dbReference>
<dbReference type="InterPro" id="IPR039189">
    <property type="entry name" value="Fcp1"/>
</dbReference>
<dbReference type="AlphaFoldDB" id="A0AAD1UBM7"/>
<reference evidence="9" key="1">
    <citation type="submission" date="2023-07" db="EMBL/GenBank/DDBJ databases">
        <authorList>
            <consortium name="AG Swart"/>
            <person name="Singh M."/>
            <person name="Singh A."/>
            <person name="Seah K."/>
            <person name="Emmerich C."/>
        </authorList>
    </citation>
    <scope>NUCLEOTIDE SEQUENCE</scope>
    <source>
        <strain evidence="9">DP1</strain>
    </source>
</reference>
<feature type="domain" description="FCP1 homology" evidence="8">
    <location>
        <begin position="115"/>
        <end position="294"/>
    </location>
</feature>
<protein>
    <recommendedName>
        <fullName evidence="2">protein-serine/threonine phosphatase</fullName>
        <ecNumber evidence="2">3.1.3.16</ecNumber>
    </recommendedName>
</protein>
<evidence type="ECO:0000256" key="3">
    <source>
        <dbReference type="ARBA" id="ARBA00022801"/>
    </source>
</evidence>
<dbReference type="Pfam" id="PF03031">
    <property type="entry name" value="NIF"/>
    <property type="match status" value="1"/>
</dbReference>
<evidence type="ECO:0000256" key="7">
    <source>
        <dbReference type="SAM" id="MobiDB-lite"/>
    </source>
</evidence>
<name>A0AAD1UBM7_EUPCR</name>
<feature type="region of interest" description="Disordered" evidence="7">
    <location>
        <begin position="13"/>
        <end position="38"/>
    </location>
</feature>
<dbReference type="EMBL" id="CAMPGE010003365">
    <property type="protein sequence ID" value="CAI2362198.1"/>
    <property type="molecule type" value="Genomic_DNA"/>
</dbReference>
<keyword evidence="10" id="KW-1185">Reference proteome</keyword>
<accession>A0AAD1UBM7</accession>
<comment type="catalytic activity">
    <reaction evidence="6">
        <text>O-phospho-L-threonyl-[protein] + H2O = L-threonyl-[protein] + phosphate</text>
        <dbReference type="Rhea" id="RHEA:47004"/>
        <dbReference type="Rhea" id="RHEA-COMP:11060"/>
        <dbReference type="Rhea" id="RHEA-COMP:11605"/>
        <dbReference type="ChEBI" id="CHEBI:15377"/>
        <dbReference type="ChEBI" id="CHEBI:30013"/>
        <dbReference type="ChEBI" id="CHEBI:43474"/>
        <dbReference type="ChEBI" id="CHEBI:61977"/>
        <dbReference type="EC" id="3.1.3.16"/>
    </reaction>
</comment>
<dbReference type="CDD" id="cd07521">
    <property type="entry name" value="HAD_FCP1-like"/>
    <property type="match status" value="1"/>
</dbReference>
<evidence type="ECO:0000313" key="9">
    <source>
        <dbReference type="EMBL" id="CAI2362198.1"/>
    </source>
</evidence>
<feature type="region of interest" description="Disordered" evidence="7">
    <location>
        <begin position="521"/>
        <end position="565"/>
    </location>
</feature>
<feature type="compositionally biased region" description="Basic and acidic residues" evidence="7">
    <location>
        <begin position="544"/>
        <end position="553"/>
    </location>
</feature>
<feature type="compositionally biased region" description="Polar residues" evidence="7">
    <location>
        <begin position="555"/>
        <end position="565"/>
    </location>
</feature>
<dbReference type="PANTHER" id="PTHR23081">
    <property type="entry name" value="RNA POLYMERASE II CTD PHOSPHATASE"/>
    <property type="match status" value="1"/>
</dbReference>
<dbReference type="EC" id="3.1.3.16" evidence="2"/>
<evidence type="ECO:0000256" key="1">
    <source>
        <dbReference type="ARBA" id="ARBA00004123"/>
    </source>
</evidence>